<dbReference type="Pfam" id="PF04389">
    <property type="entry name" value="Peptidase_M28"/>
    <property type="match status" value="1"/>
</dbReference>
<name>A0A9X0CZE7_9CNID</name>
<sequence>MSLLKHFNQNRHHVTNPKGKQKARDFIKQTFQDLGLITWSEEFKPDFPEYATGVNIVGMLPGTLAGSPNDRLFLIGSHYDTVRTTSHGVDDNGSGVVAMLQVARQIATDFSKCTRSFSILFVAFDFEEWEECSNTTLNPRCACGTIDCGSRAFVANLTRFYNGSLKSNGKLQGVNHIGHRDELQQHSPLADSATISRQVFPDIFHQIKADEFRGNFLSVVWATSGRCNSTG</sequence>
<evidence type="ECO:0000313" key="6">
    <source>
        <dbReference type="Proteomes" id="UP001163046"/>
    </source>
</evidence>
<protein>
    <recommendedName>
        <fullName evidence="4">Peptidase M28 domain-containing protein</fullName>
    </recommendedName>
</protein>
<organism evidence="5 6">
    <name type="scientific">Desmophyllum pertusum</name>
    <dbReference type="NCBI Taxonomy" id="174260"/>
    <lineage>
        <taxon>Eukaryota</taxon>
        <taxon>Metazoa</taxon>
        <taxon>Cnidaria</taxon>
        <taxon>Anthozoa</taxon>
        <taxon>Hexacorallia</taxon>
        <taxon>Scleractinia</taxon>
        <taxon>Caryophylliina</taxon>
        <taxon>Caryophylliidae</taxon>
        <taxon>Desmophyllum</taxon>
    </lineage>
</organism>
<accession>A0A9X0CZE7</accession>
<comment type="caution">
    <text evidence="5">The sequence shown here is derived from an EMBL/GenBank/DDBJ whole genome shotgun (WGS) entry which is preliminary data.</text>
</comment>
<dbReference type="PANTHER" id="PTHR12147:SF26">
    <property type="entry name" value="PEPTIDASE M28 DOMAIN-CONTAINING PROTEIN"/>
    <property type="match status" value="1"/>
</dbReference>
<dbReference type="InterPro" id="IPR045175">
    <property type="entry name" value="M28_fam"/>
</dbReference>
<dbReference type="OrthoDB" id="2214at2759"/>
<evidence type="ECO:0000259" key="4">
    <source>
        <dbReference type="Pfam" id="PF04389"/>
    </source>
</evidence>
<comment type="similarity">
    <text evidence="2">Belongs to the peptidase M28 family. M28B subfamily.</text>
</comment>
<evidence type="ECO:0000256" key="2">
    <source>
        <dbReference type="ARBA" id="ARBA00005634"/>
    </source>
</evidence>
<dbReference type="PANTHER" id="PTHR12147">
    <property type="entry name" value="METALLOPEPTIDASE M28 FAMILY MEMBER"/>
    <property type="match status" value="1"/>
</dbReference>
<dbReference type="GO" id="GO:0006508">
    <property type="term" value="P:proteolysis"/>
    <property type="evidence" value="ECO:0007669"/>
    <property type="project" value="InterPro"/>
</dbReference>
<evidence type="ECO:0000313" key="5">
    <source>
        <dbReference type="EMBL" id="KAJ7381116.1"/>
    </source>
</evidence>
<evidence type="ECO:0000256" key="1">
    <source>
        <dbReference type="ARBA" id="ARBA00001947"/>
    </source>
</evidence>
<gene>
    <name evidence="5" type="ORF">OS493_004714</name>
</gene>
<dbReference type="GO" id="GO:0008235">
    <property type="term" value="F:metalloexopeptidase activity"/>
    <property type="evidence" value="ECO:0007669"/>
    <property type="project" value="InterPro"/>
</dbReference>
<dbReference type="EMBL" id="MU826351">
    <property type="protein sequence ID" value="KAJ7381116.1"/>
    <property type="molecule type" value="Genomic_DNA"/>
</dbReference>
<dbReference type="AlphaFoldDB" id="A0A9X0CZE7"/>
<reference evidence="5" key="1">
    <citation type="submission" date="2023-01" db="EMBL/GenBank/DDBJ databases">
        <title>Genome assembly of the deep-sea coral Lophelia pertusa.</title>
        <authorList>
            <person name="Herrera S."/>
            <person name="Cordes E."/>
        </authorList>
    </citation>
    <scope>NUCLEOTIDE SEQUENCE</scope>
    <source>
        <strain evidence="5">USNM1676648</strain>
        <tissue evidence="5">Polyp</tissue>
    </source>
</reference>
<dbReference type="Gene3D" id="3.40.630.10">
    <property type="entry name" value="Zn peptidases"/>
    <property type="match status" value="1"/>
</dbReference>
<evidence type="ECO:0000256" key="3">
    <source>
        <dbReference type="SAM" id="MobiDB-lite"/>
    </source>
</evidence>
<keyword evidence="6" id="KW-1185">Reference proteome</keyword>
<comment type="cofactor">
    <cofactor evidence="1">
        <name>Zn(2+)</name>
        <dbReference type="ChEBI" id="CHEBI:29105"/>
    </cofactor>
</comment>
<feature type="domain" description="Peptidase M28" evidence="4">
    <location>
        <begin position="55"/>
        <end position="146"/>
    </location>
</feature>
<feature type="compositionally biased region" description="Basic residues" evidence="3">
    <location>
        <begin position="8"/>
        <end position="21"/>
    </location>
</feature>
<feature type="region of interest" description="Disordered" evidence="3">
    <location>
        <begin position="1"/>
        <end position="21"/>
    </location>
</feature>
<proteinExistence type="inferred from homology"/>
<dbReference type="SUPFAM" id="SSF53187">
    <property type="entry name" value="Zn-dependent exopeptidases"/>
    <property type="match status" value="1"/>
</dbReference>
<dbReference type="Proteomes" id="UP001163046">
    <property type="component" value="Unassembled WGS sequence"/>
</dbReference>
<dbReference type="InterPro" id="IPR007484">
    <property type="entry name" value="Peptidase_M28"/>
</dbReference>